<organism evidence="14 15">
    <name type="scientific">Vasconcelosia minhoensis LEGE 07310</name>
    <dbReference type="NCBI Taxonomy" id="915328"/>
    <lineage>
        <taxon>Bacteria</taxon>
        <taxon>Bacillati</taxon>
        <taxon>Cyanobacteriota</taxon>
        <taxon>Cyanophyceae</taxon>
        <taxon>Nodosilineales</taxon>
        <taxon>Cymatolegaceae</taxon>
        <taxon>Vasconcelosia</taxon>
        <taxon>Vasconcelosia minhoensis</taxon>
    </lineage>
</organism>
<protein>
    <recommendedName>
        <fullName evidence="3">tetrahydrofolate synthase</fullName>
        <ecNumber evidence="3">6.3.2.17</ecNumber>
    </recommendedName>
    <alternativeName>
        <fullName evidence="9">Tetrahydrofolylpolyglutamate synthase</fullName>
    </alternativeName>
</protein>
<evidence type="ECO:0000256" key="2">
    <source>
        <dbReference type="ARBA" id="ARBA00008276"/>
    </source>
</evidence>
<evidence type="ECO:0000256" key="9">
    <source>
        <dbReference type="ARBA" id="ARBA00030592"/>
    </source>
</evidence>
<proteinExistence type="inferred from homology"/>
<comment type="caution">
    <text evidence="14">The sequence shown here is derived from an EMBL/GenBank/DDBJ whole genome shotgun (WGS) entry which is preliminary data.</text>
</comment>
<dbReference type="EC" id="6.3.2.17" evidence="3"/>
<dbReference type="InterPro" id="IPR004101">
    <property type="entry name" value="Mur_ligase_C"/>
</dbReference>
<reference evidence="14" key="1">
    <citation type="submission" date="2020-10" db="EMBL/GenBank/DDBJ databases">
        <authorList>
            <person name="Castelo-Branco R."/>
            <person name="Eusebio N."/>
            <person name="Adriana R."/>
            <person name="Vieira A."/>
            <person name="Brugerolle De Fraissinette N."/>
            <person name="Rezende De Castro R."/>
            <person name="Schneider M.P."/>
            <person name="Vasconcelos V."/>
            <person name="Leao P.N."/>
        </authorList>
    </citation>
    <scope>NUCLEOTIDE SEQUENCE</scope>
    <source>
        <strain evidence="14">LEGE 07310</strain>
    </source>
</reference>
<accession>A0A8J7DD65</accession>
<feature type="domain" description="Mur ligase C-terminal" evidence="12">
    <location>
        <begin position="284"/>
        <end position="393"/>
    </location>
</feature>
<dbReference type="RefSeq" id="WP_193910687.1">
    <property type="nucleotide sequence ID" value="NZ_JADEXG010000061.1"/>
</dbReference>
<dbReference type="InterPro" id="IPR036565">
    <property type="entry name" value="Mur-like_cat_sf"/>
</dbReference>
<gene>
    <name evidence="14" type="ORF">IQ241_20160</name>
</gene>
<dbReference type="PIRSF" id="PIRSF001563">
    <property type="entry name" value="Folylpolyglu_synth"/>
    <property type="match status" value="1"/>
</dbReference>
<evidence type="ECO:0000256" key="3">
    <source>
        <dbReference type="ARBA" id="ARBA00013025"/>
    </source>
</evidence>
<evidence type="ECO:0000259" key="12">
    <source>
        <dbReference type="Pfam" id="PF02875"/>
    </source>
</evidence>
<evidence type="ECO:0000256" key="11">
    <source>
        <dbReference type="PIRNR" id="PIRNR001563"/>
    </source>
</evidence>
<keyword evidence="8" id="KW-0460">Magnesium</keyword>
<dbReference type="EMBL" id="JADEXG010000061">
    <property type="protein sequence ID" value="MBE9079582.1"/>
    <property type="molecule type" value="Genomic_DNA"/>
</dbReference>
<dbReference type="InterPro" id="IPR013221">
    <property type="entry name" value="Mur_ligase_cen"/>
</dbReference>
<dbReference type="Pfam" id="PF02875">
    <property type="entry name" value="Mur_ligase_C"/>
    <property type="match status" value="1"/>
</dbReference>
<dbReference type="FunFam" id="3.40.1190.10:FF:000011">
    <property type="entry name" value="Folylpolyglutamate synthase/dihydrofolate synthase"/>
    <property type="match status" value="1"/>
</dbReference>
<dbReference type="SUPFAM" id="SSF53244">
    <property type="entry name" value="MurD-like peptide ligases, peptide-binding domain"/>
    <property type="match status" value="1"/>
</dbReference>
<evidence type="ECO:0000313" key="14">
    <source>
        <dbReference type="EMBL" id="MBE9079582.1"/>
    </source>
</evidence>
<name>A0A8J7DD65_9CYAN</name>
<evidence type="ECO:0000259" key="13">
    <source>
        <dbReference type="Pfam" id="PF08245"/>
    </source>
</evidence>
<dbReference type="Gene3D" id="3.40.1190.10">
    <property type="entry name" value="Mur-like, catalytic domain"/>
    <property type="match status" value="1"/>
</dbReference>
<dbReference type="GO" id="GO:0046872">
    <property type="term" value="F:metal ion binding"/>
    <property type="evidence" value="ECO:0007669"/>
    <property type="project" value="UniProtKB-KW"/>
</dbReference>
<evidence type="ECO:0000256" key="5">
    <source>
        <dbReference type="ARBA" id="ARBA00022723"/>
    </source>
</evidence>
<dbReference type="GO" id="GO:0005737">
    <property type="term" value="C:cytoplasm"/>
    <property type="evidence" value="ECO:0007669"/>
    <property type="project" value="TreeGrafter"/>
</dbReference>
<evidence type="ECO:0000256" key="1">
    <source>
        <dbReference type="ARBA" id="ARBA00001946"/>
    </source>
</evidence>
<sequence length="419" mass="45586">MSADQQTVTALLEQYERFGVELGLSRIESLLARLGNPERRVPIVHVAGTNGKGSVCAYVAAVLTAAGYRTGRYTSPHLVSWRDRIVINNQPISWPDLHHQLQQVEAAIDPAEPSPTQFEVFTAAMWRYFAEQAVDIAVIEVGLGGRLDATNVCPRPLVGTIVSLSREHWQRLGPTLADIAREKAGILKPGRPVAVGPLPDAARTVVAERAQTLDCPVDWVEPAIALPDGQLQFRQIQYPQVLLGPHQRTNSAVAIAALQSLQSQGWQISTDDIQTGLAQVQWPGRLQWSHWLGQQLLVDGAHNPAAAQALRRYVDESHPGQTVTWLMGMLATKDALEIFEDLLRPGDSLYLVPVAGHLTAQPEGLSAIAAQVCPTLEICKTYPDLAQGLAAVNRSGGSLPVLCGSLYLVGQFMELQRET</sequence>
<evidence type="ECO:0000256" key="10">
    <source>
        <dbReference type="ARBA" id="ARBA00047493"/>
    </source>
</evidence>
<dbReference type="InterPro" id="IPR036615">
    <property type="entry name" value="Mur_ligase_C_dom_sf"/>
</dbReference>
<evidence type="ECO:0000313" key="15">
    <source>
        <dbReference type="Proteomes" id="UP000636505"/>
    </source>
</evidence>
<evidence type="ECO:0000256" key="4">
    <source>
        <dbReference type="ARBA" id="ARBA00022598"/>
    </source>
</evidence>
<evidence type="ECO:0000256" key="8">
    <source>
        <dbReference type="ARBA" id="ARBA00022842"/>
    </source>
</evidence>
<keyword evidence="4 11" id="KW-0436">Ligase</keyword>
<dbReference type="AlphaFoldDB" id="A0A8J7DD65"/>
<keyword evidence="7 11" id="KW-0067">ATP-binding</keyword>
<comment type="cofactor">
    <cofactor evidence="1">
        <name>Mg(2+)</name>
        <dbReference type="ChEBI" id="CHEBI:18420"/>
    </cofactor>
</comment>
<keyword evidence="15" id="KW-1185">Reference proteome</keyword>
<evidence type="ECO:0000256" key="6">
    <source>
        <dbReference type="ARBA" id="ARBA00022741"/>
    </source>
</evidence>
<comment type="similarity">
    <text evidence="2 11">Belongs to the folylpolyglutamate synthase family.</text>
</comment>
<dbReference type="Gene3D" id="3.90.190.20">
    <property type="entry name" value="Mur ligase, C-terminal domain"/>
    <property type="match status" value="1"/>
</dbReference>
<dbReference type="PANTHER" id="PTHR11136">
    <property type="entry name" value="FOLYLPOLYGLUTAMATE SYNTHASE-RELATED"/>
    <property type="match status" value="1"/>
</dbReference>
<keyword evidence="6 11" id="KW-0547">Nucleotide-binding</keyword>
<comment type="catalytic activity">
    <reaction evidence="10">
        <text>(6S)-5,6,7,8-tetrahydrofolyl-(gamma-L-Glu)(n) + L-glutamate + ATP = (6S)-5,6,7,8-tetrahydrofolyl-(gamma-L-Glu)(n+1) + ADP + phosphate + H(+)</text>
        <dbReference type="Rhea" id="RHEA:10580"/>
        <dbReference type="Rhea" id="RHEA-COMP:14738"/>
        <dbReference type="Rhea" id="RHEA-COMP:14740"/>
        <dbReference type="ChEBI" id="CHEBI:15378"/>
        <dbReference type="ChEBI" id="CHEBI:29985"/>
        <dbReference type="ChEBI" id="CHEBI:30616"/>
        <dbReference type="ChEBI" id="CHEBI:43474"/>
        <dbReference type="ChEBI" id="CHEBI:141005"/>
        <dbReference type="ChEBI" id="CHEBI:456216"/>
        <dbReference type="EC" id="6.3.2.17"/>
    </reaction>
</comment>
<dbReference type="NCBIfam" id="TIGR01499">
    <property type="entry name" value="folC"/>
    <property type="match status" value="1"/>
</dbReference>
<keyword evidence="5" id="KW-0479">Metal-binding</keyword>
<dbReference type="InterPro" id="IPR001645">
    <property type="entry name" value="Folylpolyglutamate_synth"/>
</dbReference>
<evidence type="ECO:0000256" key="7">
    <source>
        <dbReference type="ARBA" id="ARBA00022840"/>
    </source>
</evidence>
<dbReference type="Pfam" id="PF08245">
    <property type="entry name" value="Mur_ligase_M"/>
    <property type="match status" value="1"/>
</dbReference>
<dbReference type="GO" id="GO:0008841">
    <property type="term" value="F:dihydrofolate synthase activity"/>
    <property type="evidence" value="ECO:0007669"/>
    <property type="project" value="TreeGrafter"/>
</dbReference>
<dbReference type="GO" id="GO:0005524">
    <property type="term" value="F:ATP binding"/>
    <property type="evidence" value="ECO:0007669"/>
    <property type="project" value="UniProtKB-KW"/>
</dbReference>
<dbReference type="Proteomes" id="UP000636505">
    <property type="component" value="Unassembled WGS sequence"/>
</dbReference>
<feature type="domain" description="Mur ligase central" evidence="13">
    <location>
        <begin position="46"/>
        <end position="207"/>
    </location>
</feature>
<dbReference type="SUPFAM" id="SSF53623">
    <property type="entry name" value="MurD-like peptide ligases, catalytic domain"/>
    <property type="match status" value="1"/>
</dbReference>
<dbReference type="PANTHER" id="PTHR11136:SF0">
    <property type="entry name" value="DIHYDROFOLATE SYNTHETASE-RELATED"/>
    <property type="match status" value="1"/>
</dbReference>
<dbReference type="GO" id="GO:0004326">
    <property type="term" value="F:tetrahydrofolylpolyglutamate synthase activity"/>
    <property type="evidence" value="ECO:0007669"/>
    <property type="project" value="UniProtKB-EC"/>
</dbReference>